<evidence type="ECO:0000256" key="1">
    <source>
        <dbReference type="SAM" id="MobiDB-lite"/>
    </source>
</evidence>
<accession>A0A4Z2FMJ5</accession>
<feature type="region of interest" description="Disordered" evidence="1">
    <location>
        <begin position="97"/>
        <end position="136"/>
    </location>
</feature>
<reference evidence="2 3" key="1">
    <citation type="submission" date="2019-03" db="EMBL/GenBank/DDBJ databases">
        <title>First draft genome of Liparis tanakae, snailfish: a comprehensive survey of snailfish specific genes.</title>
        <authorList>
            <person name="Kim W."/>
            <person name="Song I."/>
            <person name="Jeong J.-H."/>
            <person name="Kim D."/>
            <person name="Kim S."/>
            <person name="Ryu S."/>
            <person name="Song J.Y."/>
            <person name="Lee S.K."/>
        </authorList>
    </citation>
    <scope>NUCLEOTIDE SEQUENCE [LARGE SCALE GENOMIC DNA]</scope>
    <source>
        <tissue evidence="2">Muscle</tissue>
    </source>
</reference>
<sequence length="136" mass="14120">MGSRVPLNDGSDSEGELITAACELGRSHLSSRGSVEKPPFSLPARLVLSEPGNESASKDRAPYLGGGDLAANCCDCPRSPPGRERLRLGGGLWAGGGGTTCRTAAPREPRCPWEEAGEKRKGEDGERGSEGIGSRA</sequence>
<dbReference type="EMBL" id="SRLO01001050">
    <property type="protein sequence ID" value="TNN42241.1"/>
    <property type="molecule type" value="Genomic_DNA"/>
</dbReference>
<keyword evidence="3" id="KW-1185">Reference proteome</keyword>
<proteinExistence type="predicted"/>
<gene>
    <name evidence="2" type="ORF">EYF80_047581</name>
</gene>
<evidence type="ECO:0000313" key="3">
    <source>
        <dbReference type="Proteomes" id="UP000314294"/>
    </source>
</evidence>
<protein>
    <submittedName>
        <fullName evidence="2">Uncharacterized protein</fullName>
    </submittedName>
</protein>
<name>A0A4Z2FMJ5_9TELE</name>
<comment type="caution">
    <text evidence="2">The sequence shown here is derived from an EMBL/GenBank/DDBJ whole genome shotgun (WGS) entry which is preliminary data.</text>
</comment>
<evidence type="ECO:0000313" key="2">
    <source>
        <dbReference type="EMBL" id="TNN42241.1"/>
    </source>
</evidence>
<feature type="compositionally biased region" description="Basic and acidic residues" evidence="1">
    <location>
        <begin position="105"/>
        <end position="129"/>
    </location>
</feature>
<dbReference type="AlphaFoldDB" id="A0A4Z2FMJ5"/>
<dbReference type="Proteomes" id="UP000314294">
    <property type="component" value="Unassembled WGS sequence"/>
</dbReference>
<organism evidence="2 3">
    <name type="scientific">Liparis tanakae</name>
    <name type="common">Tanaka's snailfish</name>
    <dbReference type="NCBI Taxonomy" id="230148"/>
    <lineage>
        <taxon>Eukaryota</taxon>
        <taxon>Metazoa</taxon>
        <taxon>Chordata</taxon>
        <taxon>Craniata</taxon>
        <taxon>Vertebrata</taxon>
        <taxon>Euteleostomi</taxon>
        <taxon>Actinopterygii</taxon>
        <taxon>Neopterygii</taxon>
        <taxon>Teleostei</taxon>
        <taxon>Neoteleostei</taxon>
        <taxon>Acanthomorphata</taxon>
        <taxon>Eupercaria</taxon>
        <taxon>Perciformes</taxon>
        <taxon>Cottioidei</taxon>
        <taxon>Cottales</taxon>
        <taxon>Liparidae</taxon>
        <taxon>Liparis</taxon>
    </lineage>
</organism>